<proteinExistence type="predicted"/>
<gene>
    <name evidence="5" type="ORF">PsB1_0040</name>
</gene>
<evidence type="ECO:0000256" key="1">
    <source>
        <dbReference type="ARBA" id="ARBA00001709"/>
    </source>
</evidence>
<comment type="catalytic activity">
    <reaction evidence="1">
        <text>3-hydroxy-2-methylpropanoyl-CoA + H2O = 3-hydroxy-2-methylpropanoate + CoA + H(+)</text>
        <dbReference type="Rhea" id="RHEA:20888"/>
        <dbReference type="ChEBI" id="CHEBI:11805"/>
        <dbReference type="ChEBI" id="CHEBI:15377"/>
        <dbReference type="ChEBI" id="CHEBI:15378"/>
        <dbReference type="ChEBI" id="CHEBI:57287"/>
        <dbReference type="ChEBI" id="CHEBI:57340"/>
        <dbReference type="EC" id="3.1.2.4"/>
    </reaction>
</comment>
<dbReference type="InterPro" id="IPR045004">
    <property type="entry name" value="ECH_dom"/>
</dbReference>
<dbReference type="CDD" id="cd06558">
    <property type="entry name" value="crotonase-like"/>
    <property type="match status" value="1"/>
</dbReference>
<accession>A0ABQ4PSD2</accession>
<evidence type="ECO:0000313" key="6">
    <source>
        <dbReference type="Proteomes" id="UP001161064"/>
    </source>
</evidence>
<dbReference type="SUPFAM" id="SSF52096">
    <property type="entry name" value="ClpP/crotonase"/>
    <property type="match status" value="1"/>
</dbReference>
<sequence length="363" mass="39320">MNPVEGHVVLVSQTGPLAILTLNRPEALHALNADMVAIMTQALLAWDKDPTVTGVLIDHAGPRGFCAGGDIKMLAESGATDGKQACAFFRSEYQLNHLLAHFEKPVIAVMDGISMGGGVGISVHGPIRICTEKTLFAMPETGIGLFPDVGGGWFLPRLPGEIGMWLALTGARLKAADCMLAGITTHYVPSDVLASLKVEITQALTAPEPVTALKACLKRNTQDPGSPQLLTPNVVDQINQCFGAQSVEDIVSALEAHKTPWADQQLAILQTKSPQTLKIALRQLREGRLATDFAQAMAQEFRIGARVVRRHDFQEGVRAVLVDKDHLPQWHPPTLAEVTSLIIDEIFAPFGVDEEQEWEPLTW</sequence>
<feature type="domain" description="Enoyl-CoA hydratase/isomerase" evidence="4">
    <location>
        <begin position="18"/>
        <end position="347"/>
    </location>
</feature>
<evidence type="ECO:0000259" key="4">
    <source>
        <dbReference type="Pfam" id="PF16113"/>
    </source>
</evidence>
<evidence type="ECO:0000256" key="2">
    <source>
        <dbReference type="ARBA" id="ARBA00011915"/>
    </source>
</evidence>
<dbReference type="RefSeq" id="WP_284358353.1">
    <property type="nucleotide sequence ID" value="NZ_BPFZ01000001.1"/>
</dbReference>
<name>A0ABQ4PSD2_9PROT</name>
<dbReference type="Pfam" id="PF16113">
    <property type="entry name" value="ECH_2"/>
    <property type="match status" value="1"/>
</dbReference>
<dbReference type="EMBL" id="BPFZ01000001">
    <property type="protein sequence ID" value="GIU65886.1"/>
    <property type="molecule type" value="Genomic_DNA"/>
</dbReference>
<dbReference type="PANTHER" id="PTHR43176:SF3">
    <property type="entry name" value="3-HYDROXYISOBUTYRYL-COA HYDROLASE, MITOCHONDRIAL"/>
    <property type="match status" value="1"/>
</dbReference>
<keyword evidence="3" id="KW-0378">Hydrolase</keyword>
<dbReference type="EC" id="3.1.2.4" evidence="2"/>
<dbReference type="Proteomes" id="UP001161064">
    <property type="component" value="Unassembled WGS sequence"/>
</dbReference>
<comment type="caution">
    <text evidence="5">The sequence shown here is derived from an EMBL/GenBank/DDBJ whole genome shotgun (WGS) entry which is preliminary data.</text>
</comment>
<reference evidence="5" key="1">
    <citation type="submission" date="2021-05" db="EMBL/GenBank/DDBJ databases">
        <authorList>
            <person name="Tanabe Y."/>
        </authorList>
    </citation>
    <scope>NUCLEOTIDE SEQUENCE</scope>
    <source>
        <strain evidence="5">BOTRYCO-1</strain>
    </source>
</reference>
<dbReference type="InterPro" id="IPR032259">
    <property type="entry name" value="HIBYL-CoA-H"/>
</dbReference>
<reference evidence="5" key="2">
    <citation type="journal article" date="2023" name="ISME Commun">
        <title>Characterization of a bloom-associated alphaproteobacterial lineage, 'Candidatus Phycosocius': insights into freshwater algal-bacterial interactions.</title>
        <authorList>
            <person name="Tanabe Y."/>
            <person name="Yamaguchi H."/>
            <person name="Yoshida M."/>
            <person name="Kai A."/>
            <person name="Okazaki Y."/>
        </authorList>
    </citation>
    <scope>NUCLEOTIDE SEQUENCE</scope>
    <source>
        <strain evidence="5">BOTRYCO-1</strain>
    </source>
</reference>
<organism evidence="5 6">
    <name type="scientific">Candidatus Phycosocius spiralis</name>
    <dbReference type="NCBI Taxonomy" id="2815099"/>
    <lineage>
        <taxon>Bacteria</taxon>
        <taxon>Pseudomonadati</taxon>
        <taxon>Pseudomonadota</taxon>
        <taxon>Alphaproteobacteria</taxon>
        <taxon>Caulobacterales</taxon>
        <taxon>Caulobacterales incertae sedis</taxon>
        <taxon>Candidatus Phycosocius</taxon>
    </lineage>
</organism>
<dbReference type="Gene3D" id="3.90.226.10">
    <property type="entry name" value="2-enoyl-CoA Hydratase, Chain A, domain 1"/>
    <property type="match status" value="1"/>
</dbReference>
<dbReference type="InterPro" id="IPR029045">
    <property type="entry name" value="ClpP/crotonase-like_dom_sf"/>
</dbReference>
<dbReference type="PANTHER" id="PTHR43176">
    <property type="entry name" value="3-HYDROXYISOBUTYRYL-COA HYDROLASE-RELATED"/>
    <property type="match status" value="1"/>
</dbReference>
<evidence type="ECO:0000313" key="5">
    <source>
        <dbReference type="EMBL" id="GIU65886.1"/>
    </source>
</evidence>
<dbReference type="NCBIfam" id="NF004127">
    <property type="entry name" value="PRK05617.1"/>
    <property type="match status" value="1"/>
</dbReference>
<keyword evidence="6" id="KW-1185">Reference proteome</keyword>
<evidence type="ECO:0000256" key="3">
    <source>
        <dbReference type="ARBA" id="ARBA00022801"/>
    </source>
</evidence>
<protein>
    <recommendedName>
        <fullName evidence="2">3-hydroxyisobutyryl-CoA hydrolase</fullName>
        <ecNumber evidence="2">3.1.2.4</ecNumber>
    </recommendedName>
</protein>